<reference evidence="5 6" key="1">
    <citation type="submission" date="2019-08" db="EMBL/GenBank/DDBJ databases">
        <title>Pedobacter sp. nov., isolated from Han river, South Korea.</title>
        <authorList>
            <person name="Lee D.-H."/>
            <person name="Kim Y.-S."/>
            <person name="Hwang E.-M."/>
            <person name="Le Tran T.C."/>
            <person name="Cha C.-J."/>
        </authorList>
    </citation>
    <scope>NUCLEOTIDE SEQUENCE [LARGE SCALE GENOMIC DNA]</scope>
    <source>
        <strain evidence="5 6">CJ43</strain>
    </source>
</reference>
<dbReference type="KEGG" id="pej:FYC62_13360"/>
<evidence type="ECO:0000313" key="5">
    <source>
        <dbReference type="EMBL" id="QEK52532.1"/>
    </source>
</evidence>
<keyword evidence="2" id="KW-0560">Oxidoreductase</keyword>
<dbReference type="EMBL" id="CP043329">
    <property type="protein sequence ID" value="QEK52532.1"/>
    <property type="molecule type" value="Genomic_DNA"/>
</dbReference>
<dbReference type="GO" id="GO:0009073">
    <property type="term" value="P:aromatic amino acid family biosynthetic process"/>
    <property type="evidence" value="ECO:0007669"/>
    <property type="project" value="UniProtKB-KW"/>
</dbReference>
<proteinExistence type="predicted"/>
<dbReference type="PANTHER" id="PTHR21089">
    <property type="entry name" value="SHIKIMATE DEHYDROGENASE"/>
    <property type="match status" value="1"/>
</dbReference>
<dbReference type="Pfam" id="PF08501">
    <property type="entry name" value="Shikimate_dh_N"/>
    <property type="match status" value="1"/>
</dbReference>
<evidence type="ECO:0000259" key="4">
    <source>
        <dbReference type="Pfam" id="PF08501"/>
    </source>
</evidence>
<dbReference type="Gene3D" id="3.40.50.10860">
    <property type="entry name" value="Leucine Dehydrogenase, chain A, domain 1"/>
    <property type="match status" value="1"/>
</dbReference>
<gene>
    <name evidence="5" type="ORF">FYC62_13360</name>
</gene>
<dbReference type="GO" id="GO:0050661">
    <property type="term" value="F:NADP binding"/>
    <property type="evidence" value="ECO:0007669"/>
    <property type="project" value="TreeGrafter"/>
</dbReference>
<dbReference type="PANTHER" id="PTHR21089:SF1">
    <property type="entry name" value="BIFUNCTIONAL 3-DEHYDROQUINATE DEHYDRATASE_SHIKIMATE DEHYDROGENASE, CHLOROPLASTIC"/>
    <property type="match status" value="1"/>
</dbReference>
<protein>
    <submittedName>
        <fullName evidence="5">Shikimate dehydrogenase</fullName>
    </submittedName>
</protein>
<name>A0A5C0VKX3_9SPHI</name>
<dbReference type="Proteomes" id="UP000323653">
    <property type="component" value="Chromosome"/>
</dbReference>
<dbReference type="InterPro" id="IPR013708">
    <property type="entry name" value="Shikimate_DH-bd_N"/>
</dbReference>
<feature type="domain" description="Shikimate dehydrogenase substrate binding N-terminal" evidence="4">
    <location>
        <begin position="6"/>
        <end position="88"/>
    </location>
</feature>
<keyword evidence="6" id="KW-1185">Reference proteome</keyword>
<dbReference type="InterPro" id="IPR046346">
    <property type="entry name" value="Aminoacid_DH-like_N_sf"/>
</dbReference>
<sequence>MKKFGLIGYPLGHSFSEKYFTEKFEKLGLAEHEYKLYPLQNLSDFPALLKDDKDICGINVTIPHKIGIMYYLDEIDPVAKEVDAVNCIKVTHHHAVGSLFSGELCTMNAHKPKLKGFNTDVYGFEQSLKPMLKSYHKKALVLGNGGAARAVKYVLEKLKIDYTFVSRKPYGNIISYQDLGKEVVKEHKIIINTSPVGTYPHIEEAPAIPYDFIDDKHLFYDLIYNPQETTFLKRGKEKGAQIKNGYEMLELQAEKSWEIWNSK</sequence>
<dbReference type="GO" id="GO:0019632">
    <property type="term" value="P:shikimate metabolic process"/>
    <property type="evidence" value="ECO:0007669"/>
    <property type="project" value="TreeGrafter"/>
</dbReference>
<dbReference type="GO" id="GO:0004764">
    <property type="term" value="F:shikimate 3-dehydrogenase (NADP+) activity"/>
    <property type="evidence" value="ECO:0007669"/>
    <property type="project" value="InterPro"/>
</dbReference>
<keyword evidence="3" id="KW-0028">Amino-acid biosynthesis</keyword>
<dbReference type="SUPFAM" id="SSF53223">
    <property type="entry name" value="Aminoacid dehydrogenase-like, N-terminal domain"/>
    <property type="match status" value="1"/>
</dbReference>
<dbReference type="InterPro" id="IPR036291">
    <property type="entry name" value="NAD(P)-bd_dom_sf"/>
</dbReference>
<dbReference type="RefSeq" id="WP_149075293.1">
    <property type="nucleotide sequence ID" value="NZ_CP043329.1"/>
</dbReference>
<evidence type="ECO:0000313" key="6">
    <source>
        <dbReference type="Proteomes" id="UP000323653"/>
    </source>
</evidence>
<evidence type="ECO:0000256" key="1">
    <source>
        <dbReference type="ARBA" id="ARBA00004871"/>
    </source>
</evidence>
<dbReference type="InterPro" id="IPR022893">
    <property type="entry name" value="Shikimate_DH_fam"/>
</dbReference>
<comment type="pathway">
    <text evidence="1">Metabolic intermediate biosynthesis; chorismate biosynthesis; chorismate from D-erythrose 4-phosphate and phosphoenolpyruvate: step 4/7.</text>
</comment>
<keyword evidence="3" id="KW-0057">Aromatic amino acid biosynthesis</keyword>
<dbReference type="AlphaFoldDB" id="A0A5C0VKX3"/>
<dbReference type="SUPFAM" id="SSF51735">
    <property type="entry name" value="NAD(P)-binding Rossmann-fold domains"/>
    <property type="match status" value="1"/>
</dbReference>
<evidence type="ECO:0000256" key="2">
    <source>
        <dbReference type="ARBA" id="ARBA00023002"/>
    </source>
</evidence>
<dbReference type="Gene3D" id="3.40.50.720">
    <property type="entry name" value="NAD(P)-binding Rossmann-like Domain"/>
    <property type="match status" value="1"/>
</dbReference>
<dbReference type="CDD" id="cd01065">
    <property type="entry name" value="NAD_bind_Shikimate_DH"/>
    <property type="match status" value="1"/>
</dbReference>
<accession>A0A5C0VKX3</accession>
<organism evidence="5 6">
    <name type="scientific">Pedobacter aquae</name>
    <dbReference type="NCBI Taxonomy" id="2605747"/>
    <lineage>
        <taxon>Bacteria</taxon>
        <taxon>Pseudomonadati</taxon>
        <taxon>Bacteroidota</taxon>
        <taxon>Sphingobacteriia</taxon>
        <taxon>Sphingobacteriales</taxon>
        <taxon>Sphingobacteriaceae</taxon>
        <taxon>Pedobacter</taxon>
    </lineage>
</organism>
<dbReference type="GO" id="GO:0005829">
    <property type="term" value="C:cytosol"/>
    <property type="evidence" value="ECO:0007669"/>
    <property type="project" value="TreeGrafter"/>
</dbReference>
<dbReference type="GO" id="GO:0009423">
    <property type="term" value="P:chorismate biosynthetic process"/>
    <property type="evidence" value="ECO:0007669"/>
    <property type="project" value="TreeGrafter"/>
</dbReference>
<evidence type="ECO:0000256" key="3">
    <source>
        <dbReference type="ARBA" id="ARBA00023141"/>
    </source>
</evidence>